<dbReference type="AlphaFoldDB" id="A0A2S1SIQ3"/>
<gene>
    <name evidence="2" type="ORF">HYN49_10330</name>
</gene>
<dbReference type="PANTHER" id="PTHR37318:SF1">
    <property type="entry name" value="BSL7504 PROTEIN"/>
    <property type="match status" value="1"/>
</dbReference>
<proteinExistence type="predicted"/>
<reference evidence="2 3" key="1">
    <citation type="submission" date="2018-05" db="EMBL/GenBank/DDBJ databases">
        <title>Genome sequencing of Flavobacterium sp. HYN0049.</title>
        <authorList>
            <person name="Yi H."/>
            <person name="Baek C."/>
        </authorList>
    </citation>
    <scope>NUCLEOTIDE SEQUENCE [LARGE SCALE GENOMIC DNA]</scope>
    <source>
        <strain evidence="2 3">HYN0049</strain>
    </source>
</reference>
<sequence>MKAIISGLNKSFDSRIRLGIMSALSVNEAVDFNALKEYLDVTDGNLASHLKALEKELFIEVTKSFVGRKPNTSYRITAGGKHAFAAHINALEKLIKSQQ</sequence>
<dbReference type="PANTHER" id="PTHR37318">
    <property type="entry name" value="BSL7504 PROTEIN"/>
    <property type="match status" value="1"/>
</dbReference>
<dbReference type="RefSeq" id="WP_108904043.1">
    <property type="nucleotide sequence ID" value="NZ_CP029187.1"/>
</dbReference>
<protein>
    <submittedName>
        <fullName evidence="2">Transcriptional regulator</fullName>
    </submittedName>
</protein>
<accession>A0A2S1SIQ3</accession>
<name>A0A2S1SIQ3_9FLAO</name>
<keyword evidence="3" id="KW-1185">Reference proteome</keyword>
<dbReference type="InterPro" id="IPR036388">
    <property type="entry name" value="WH-like_DNA-bd_sf"/>
</dbReference>
<evidence type="ECO:0000259" key="1">
    <source>
        <dbReference type="Pfam" id="PF13601"/>
    </source>
</evidence>
<dbReference type="InterPro" id="IPR036390">
    <property type="entry name" value="WH_DNA-bd_sf"/>
</dbReference>
<dbReference type="OrthoDB" id="9800369at2"/>
<dbReference type="Pfam" id="PF13601">
    <property type="entry name" value="HTH_34"/>
    <property type="match status" value="1"/>
</dbReference>
<dbReference type="EMBL" id="CP029187">
    <property type="protein sequence ID" value="AWI26265.1"/>
    <property type="molecule type" value="Genomic_DNA"/>
</dbReference>
<evidence type="ECO:0000313" key="3">
    <source>
        <dbReference type="Proteomes" id="UP000244937"/>
    </source>
</evidence>
<feature type="domain" description="Winged helix DNA-binding" evidence="1">
    <location>
        <begin position="16"/>
        <end position="95"/>
    </location>
</feature>
<organism evidence="2 3">
    <name type="scientific">Flavobacterium pallidum</name>
    <dbReference type="NCBI Taxonomy" id="2172098"/>
    <lineage>
        <taxon>Bacteria</taxon>
        <taxon>Pseudomonadati</taxon>
        <taxon>Bacteroidota</taxon>
        <taxon>Flavobacteriia</taxon>
        <taxon>Flavobacteriales</taxon>
        <taxon>Flavobacteriaceae</taxon>
        <taxon>Flavobacterium</taxon>
    </lineage>
</organism>
<evidence type="ECO:0000313" key="2">
    <source>
        <dbReference type="EMBL" id="AWI26265.1"/>
    </source>
</evidence>
<dbReference type="KEGG" id="fpal:HYN49_10330"/>
<dbReference type="SUPFAM" id="SSF46785">
    <property type="entry name" value="Winged helix' DNA-binding domain"/>
    <property type="match status" value="1"/>
</dbReference>
<dbReference type="InterPro" id="IPR027395">
    <property type="entry name" value="WH_DNA-bd_dom"/>
</dbReference>
<dbReference type="Gene3D" id="1.10.10.10">
    <property type="entry name" value="Winged helix-like DNA-binding domain superfamily/Winged helix DNA-binding domain"/>
    <property type="match status" value="1"/>
</dbReference>
<dbReference type="Proteomes" id="UP000244937">
    <property type="component" value="Chromosome"/>
</dbReference>